<reference evidence="1" key="1">
    <citation type="submission" date="2020-03" db="EMBL/GenBank/DDBJ databases">
        <authorList>
            <person name="Weist P."/>
        </authorList>
    </citation>
    <scope>NUCLEOTIDE SEQUENCE</scope>
</reference>
<evidence type="ECO:0000313" key="1">
    <source>
        <dbReference type="EMBL" id="CAB1416486.1"/>
    </source>
</evidence>
<name>A0A9N7TQ39_PLEPL</name>
<dbReference type="AlphaFoldDB" id="A0A9N7TQ39"/>
<accession>A0A9N7TQ39</accession>
<organism evidence="1 2">
    <name type="scientific">Pleuronectes platessa</name>
    <name type="common">European plaice</name>
    <dbReference type="NCBI Taxonomy" id="8262"/>
    <lineage>
        <taxon>Eukaryota</taxon>
        <taxon>Metazoa</taxon>
        <taxon>Chordata</taxon>
        <taxon>Craniata</taxon>
        <taxon>Vertebrata</taxon>
        <taxon>Euteleostomi</taxon>
        <taxon>Actinopterygii</taxon>
        <taxon>Neopterygii</taxon>
        <taxon>Teleostei</taxon>
        <taxon>Neoteleostei</taxon>
        <taxon>Acanthomorphata</taxon>
        <taxon>Carangaria</taxon>
        <taxon>Pleuronectiformes</taxon>
        <taxon>Pleuronectoidei</taxon>
        <taxon>Pleuronectidae</taxon>
        <taxon>Pleuronectes</taxon>
    </lineage>
</organism>
<proteinExistence type="predicted"/>
<dbReference type="EMBL" id="CADEAL010000211">
    <property type="protein sequence ID" value="CAB1416486.1"/>
    <property type="molecule type" value="Genomic_DNA"/>
</dbReference>
<evidence type="ECO:0000313" key="2">
    <source>
        <dbReference type="Proteomes" id="UP001153269"/>
    </source>
</evidence>
<gene>
    <name evidence="1" type="ORF">PLEPLA_LOCUS4277</name>
</gene>
<comment type="caution">
    <text evidence="1">The sequence shown here is derived from an EMBL/GenBank/DDBJ whole genome shotgun (WGS) entry which is preliminary data.</text>
</comment>
<dbReference type="Proteomes" id="UP001153269">
    <property type="component" value="Unassembled WGS sequence"/>
</dbReference>
<sequence>MPLSKALNVPLPWLANQVNTRMHDVHQKIHHAPGDIDGGRCMDGQLAKTKGSVLMIQAQRLELTVSGDASYGGPVYAADKGCIDRVGQSEKRRSGLQRDN</sequence>
<keyword evidence="2" id="KW-1185">Reference proteome</keyword>
<protein>
    <submittedName>
        <fullName evidence="1">Uncharacterized protein</fullName>
    </submittedName>
</protein>